<reference evidence="2" key="1">
    <citation type="submission" date="2018-06" db="EMBL/GenBank/DDBJ databases">
        <authorList>
            <person name="Zhirakovskaya E."/>
        </authorList>
    </citation>
    <scope>NUCLEOTIDE SEQUENCE</scope>
</reference>
<dbReference type="CDD" id="cd00038">
    <property type="entry name" value="CAP_ED"/>
    <property type="match status" value="1"/>
</dbReference>
<evidence type="ECO:0000259" key="1">
    <source>
        <dbReference type="Pfam" id="PF00027"/>
    </source>
</evidence>
<protein>
    <recommendedName>
        <fullName evidence="1">Cyclic nucleotide-binding domain-containing protein</fullName>
    </recommendedName>
</protein>
<dbReference type="Pfam" id="PF00027">
    <property type="entry name" value="cNMP_binding"/>
    <property type="match status" value="1"/>
</dbReference>
<dbReference type="SUPFAM" id="SSF51206">
    <property type="entry name" value="cAMP-binding domain-like"/>
    <property type="match status" value="1"/>
</dbReference>
<dbReference type="InterPro" id="IPR000595">
    <property type="entry name" value="cNMP-bd_dom"/>
</dbReference>
<accession>A0A3B1BXA2</accession>
<name>A0A3B1BXA2_9ZZZZ</name>
<dbReference type="InterPro" id="IPR018490">
    <property type="entry name" value="cNMP-bd_dom_sf"/>
</dbReference>
<dbReference type="InterPro" id="IPR014710">
    <property type="entry name" value="RmlC-like_jellyroll"/>
</dbReference>
<dbReference type="Gene3D" id="2.60.120.10">
    <property type="entry name" value="Jelly Rolls"/>
    <property type="match status" value="1"/>
</dbReference>
<dbReference type="AlphaFoldDB" id="A0A3B1BXA2"/>
<evidence type="ECO:0000313" key="2">
    <source>
        <dbReference type="EMBL" id="VAX22966.1"/>
    </source>
</evidence>
<dbReference type="EMBL" id="UOGE01000079">
    <property type="protein sequence ID" value="VAX22966.1"/>
    <property type="molecule type" value="Genomic_DNA"/>
</dbReference>
<sequence length="164" mass="18298">MTIETIKAGQWVVAEGGVPEYSIYKLLSGTVSIYKSGSRIREVTINKGDKPIMIGITAIFRDDLMHMASVKAETDVEVDRIYIDQIRGTLANEIPKENKNDIAIMIKSITMGNELVSLVNKFYDLPKINLEIPTNVSTETEEILSEITRLYNLIGADIDKTCNT</sequence>
<proteinExistence type="predicted"/>
<organism evidence="2">
    <name type="scientific">hydrothermal vent metagenome</name>
    <dbReference type="NCBI Taxonomy" id="652676"/>
    <lineage>
        <taxon>unclassified sequences</taxon>
        <taxon>metagenomes</taxon>
        <taxon>ecological metagenomes</taxon>
    </lineage>
</organism>
<gene>
    <name evidence="2" type="ORF">MNBD_NITROSPINAE02-1945</name>
</gene>
<feature type="domain" description="Cyclic nucleotide-binding" evidence="1">
    <location>
        <begin position="5"/>
        <end position="90"/>
    </location>
</feature>